<feature type="repeat" description="ANK" evidence="4">
    <location>
        <begin position="529"/>
        <end position="561"/>
    </location>
</feature>
<evidence type="ECO:0000259" key="7">
    <source>
        <dbReference type="Pfam" id="PF00013"/>
    </source>
</evidence>
<gene>
    <name evidence="8" type="ORF">AMK59_6294</name>
</gene>
<dbReference type="PROSITE" id="PS50297">
    <property type="entry name" value="ANK_REP_REGION"/>
    <property type="match status" value="8"/>
</dbReference>
<feature type="region of interest" description="Disordered" evidence="6">
    <location>
        <begin position="996"/>
        <end position="1035"/>
    </location>
</feature>
<dbReference type="FunFam" id="1.25.40.20:FF:000041">
    <property type="entry name" value="ankyrin repeat and KH domain-containing protein 1 isoform X1"/>
    <property type="match status" value="1"/>
</dbReference>
<dbReference type="OrthoDB" id="10071877at2759"/>
<feature type="compositionally biased region" description="Low complexity" evidence="6">
    <location>
        <begin position="940"/>
        <end position="952"/>
    </location>
</feature>
<keyword evidence="1" id="KW-0677">Repeat</keyword>
<feature type="repeat" description="ANK" evidence="4">
    <location>
        <begin position="596"/>
        <end position="628"/>
    </location>
</feature>
<dbReference type="PANTHER" id="PTHR23206">
    <property type="entry name" value="MASK PROTEIN"/>
    <property type="match status" value="1"/>
</dbReference>
<feature type="compositionally biased region" description="Basic residues" evidence="6">
    <location>
        <begin position="788"/>
        <end position="801"/>
    </location>
</feature>
<dbReference type="GO" id="GO:0010468">
    <property type="term" value="P:regulation of gene expression"/>
    <property type="evidence" value="ECO:0007669"/>
    <property type="project" value="UniProtKB-ARBA"/>
</dbReference>
<dbReference type="EMBL" id="LJIG01016334">
    <property type="protein sequence ID" value="KRT80913.1"/>
    <property type="molecule type" value="Genomic_DNA"/>
</dbReference>
<evidence type="ECO:0000256" key="2">
    <source>
        <dbReference type="ARBA" id="ARBA00023043"/>
    </source>
</evidence>
<dbReference type="GO" id="GO:0003723">
    <property type="term" value="F:RNA binding"/>
    <property type="evidence" value="ECO:0007669"/>
    <property type="project" value="UniProtKB-UniRule"/>
</dbReference>
<feature type="repeat" description="ANK" evidence="4">
    <location>
        <begin position="394"/>
        <end position="426"/>
    </location>
</feature>
<dbReference type="Pfam" id="PF12796">
    <property type="entry name" value="Ank_2"/>
    <property type="match status" value="4"/>
</dbReference>
<dbReference type="PROSITE" id="PS50088">
    <property type="entry name" value="ANK_REPEAT"/>
    <property type="match status" value="9"/>
</dbReference>
<accession>A0A0T6B0N1</accession>
<keyword evidence="9" id="KW-1185">Reference proteome</keyword>
<evidence type="ECO:0000256" key="4">
    <source>
        <dbReference type="PROSITE-ProRule" id="PRU00023"/>
    </source>
</evidence>
<feature type="compositionally biased region" description="Polar residues" evidence="6">
    <location>
        <begin position="893"/>
        <end position="904"/>
    </location>
</feature>
<feature type="compositionally biased region" description="Low complexity" evidence="6">
    <location>
        <begin position="905"/>
        <end position="922"/>
    </location>
</feature>
<protein>
    <submittedName>
        <fullName evidence="8">Ankyrin repeat-containing protein</fullName>
    </submittedName>
</protein>
<organism evidence="8 9">
    <name type="scientific">Oryctes borbonicus</name>
    <dbReference type="NCBI Taxonomy" id="1629725"/>
    <lineage>
        <taxon>Eukaryota</taxon>
        <taxon>Metazoa</taxon>
        <taxon>Ecdysozoa</taxon>
        <taxon>Arthropoda</taxon>
        <taxon>Hexapoda</taxon>
        <taxon>Insecta</taxon>
        <taxon>Pterygota</taxon>
        <taxon>Neoptera</taxon>
        <taxon>Endopterygota</taxon>
        <taxon>Coleoptera</taxon>
        <taxon>Polyphaga</taxon>
        <taxon>Scarabaeiformia</taxon>
        <taxon>Scarabaeidae</taxon>
        <taxon>Dynastinae</taxon>
        <taxon>Oryctes</taxon>
    </lineage>
</organism>
<dbReference type="InterPro" id="IPR004088">
    <property type="entry name" value="KH_dom_type_1"/>
</dbReference>
<feature type="repeat" description="ANK" evidence="4">
    <location>
        <begin position="461"/>
        <end position="493"/>
    </location>
</feature>
<evidence type="ECO:0000256" key="3">
    <source>
        <dbReference type="ARBA" id="ARBA00023054"/>
    </source>
</evidence>
<dbReference type="Pfam" id="PF00013">
    <property type="entry name" value="KH_1"/>
    <property type="match status" value="1"/>
</dbReference>
<feature type="repeat" description="ANK" evidence="4">
    <location>
        <begin position="427"/>
        <end position="459"/>
    </location>
</feature>
<comment type="caution">
    <text evidence="8">The sequence shown here is derived from an EMBL/GenBank/DDBJ whole genome shotgun (WGS) entry which is preliminary data.</text>
</comment>
<dbReference type="PRINTS" id="PR01415">
    <property type="entry name" value="ANKYRIN"/>
</dbReference>
<feature type="repeat" description="ANK" evidence="4">
    <location>
        <begin position="664"/>
        <end position="696"/>
    </location>
</feature>
<evidence type="ECO:0000256" key="1">
    <source>
        <dbReference type="ARBA" id="ARBA00022737"/>
    </source>
</evidence>
<keyword evidence="2 4" id="KW-0040">ANK repeat</keyword>
<feature type="compositionally biased region" description="Basic residues" evidence="6">
    <location>
        <begin position="882"/>
        <end position="892"/>
    </location>
</feature>
<feature type="compositionally biased region" description="Polar residues" evidence="6">
    <location>
        <begin position="1025"/>
        <end position="1035"/>
    </location>
</feature>
<dbReference type="InterPro" id="IPR051631">
    <property type="entry name" value="Ankyrin-KH/SAM_domain"/>
</dbReference>
<dbReference type="SMART" id="SM00248">
    <property type="entry name" value="ANK"/>
    <property type="match status" value="10"/>
</dbReference>
<dbReference type="GO" id="GO:0045087">
    <property type="term" value="P:innate immune response"/>
    <property type="evidence" value="ECO:0007669"/>
    <property type="project" value="TreeGrafter"/>
</dbReference>
<feature type="compositionally biased region" description="Low complexity" evidence="6">
    <location>
        <begin position="284"/>
        <end position="305"/>
    </location>
</feature>
<dbReference type="InterPro" id="IPR036612">
    <property type="entry name" value="KH_dom_type_1_sf"/>
</dbReference>
<feature type="repeat" description="ANK" evidence="4">
    <location>
        <begin position="563"/>
        <end position="595"/>
    </location>
</feature>
<dbReference type="PANTHER" id="PTHR23206:SF8">
    <property type="entry name" value="ANKYRIN REPEAT AND KH DOMAIN-CONTAINING 1"/>
    <property type="match status" value="1"/>
</dbReference>
<dbReference type="AlphaFoldDB" id="A0A0T6B0N1"/>
<name>A0A0T6B0N1_9SCAR</name>
<feature type="compositionally biased region" description="Acidic residues" evidence="6">
    <location>
        <begin position="831"/>
        <end position="842"/>
    </location>
</feature>
<dbReference type="FunFam" id="1.25.40.20:FF:000012">
    <property type="entry name" value="ankyrin repeat domain-containing protein 17 isoform X1"/>
    <property type="match status" value="1"/>
</dbReference>
<keyword evidence="5" id="KW-0694">RNA-binding</keyword>
<feature type="non-terminal residue" evidence="8">
    <location>
        <position position="1"/>
    </location>
</feature>
<feature type="domain" description="K Homology" evidence="7">
    <location>
        <begin position="1040"/>
        <end position="1086"/>
    </location>
</feature>
<dbReference type="Gene3D" id="3.30.1370.10">
    <property type="entry name" value="K Homology domain, type 1"/>
    <property type="match status" value="1"/>
</dbReference>
<dbReference type="PROSITE" id="PS50084">
    <property type="entry name" value="KH_TYPE_1"/>
    <property type="match status" value="1"/>
</dbReference>
<sequence>QQQQVTQQLQAHDKPINVTESLNVQGLDLDSLEQDTFDLKDDSQDANMLTASILQQFHNNSSIRAFVGPPSQKSRISLYDRVSDSTGKFVDQRTKNVHDKENFTPDLVEDVVQSLESYNITELTDQAASQLNNIQVQSYSATLDETMIALTAQQELSSQSDVSRVEYFAVPTNGTQLPVQVQHTIYPYEHYLQTVAAMPNKEQSGAIYQAGFQAGINMMQQQLVPTTVASLPGTSTQQYIASGQAICGGPLPTPCTHAVATSGMQSTHHCQVPCSQHHQTLVPTHQQQAQSHQVQAATQTPQTAPISNDSKRQSKSAVSQEASGGSSKKKGKLLYRHQNQQAQQGNNFQQNQNYQIDPNTAVTQYGSTPNQACVPGTLPPTGYGMDVDSETESNHDTALTLACAGGHEELVELLLQRGADIEHRDKKGFTPLILAATAGHEKVVEILLNHNADIEAQSERTKDTPLSLACSGGRYEVVELLLNRNANKEHRNVSDYTPLSLAASGGYVNIIKLLLNHGAEINSRTGSKLGISPLMLAAMNGHTAAVKLLLDMGSDINAQIETNRNTALTLACFQGRHEVVSLLLDRKANVEHRAKTGLTPLMEAASGGYVEVGRVLLDKGADVNATPVPSSRDTALTIAADKGHVRFVELLLCRGAAVEVKNKKGNSPLWLAANGGHLSVVELLYNLNADIDSQDNRKVSCLMAAFRKGHVKVVKWMVNHVTQFPSDQEMMRYISTVSDKELQEKCQECVKIIRAAKETQAAKANKNASILLEELDKEKNREESKKAAAARRRERKKKKKLEKKEEKRKLHEENKKNENYDEKGDKKNVEDEVDKADDEDNCQDTVTDSPIRNNETADKEEGDSGIDANSQGSCSSNEVKSKEKRNKKKKKTASGNLTSKSDNISRSSRNTSNSSSNKTSSTDLKDNDKKLPDKLDSNKNSRSSTSSASARKGLIFESTRHPAERDDFEATGNENYFNSKTKKTHGFFYSHYDEIIQNPGPKSVSQTSPKQAGKRDEGWKEVVRKSSTQPVTTTESGVKKVSVPLNAISRVIGRAGSNINAIRGATGAHIEVEKQSKGQGERIITIK</sequence>
<dbReference type="InterPro" id="IPR002110">
    <property type="entry name" value="Ankyrin_rpt"/>
</dbReference>
<proteinExistence type="predicted"/>
<feature type="compositionally biased region" description="Polar residues" evidence="6">
    <location>
        <begin position="843"/>
        <end position="854"/>
    </location>
</feature>
<feature type="repeat" description="ANK" evidence="4">
    <location>
        <begin position="494"/>
        <end position="526"/>
    </location>
</feature>
<evidence type="ECO:0000256" key="5">
    <source>
        <dbReference type="PROSITE-ProRule" id="PRU00117"/>
    </source>
</evidence>
<feature type="repeat" description="ANK" evidence="4">
    <location>
        <begin position="631"/>
        <end position="663"/>
    </location>
</feature>
<dbReference type="Proteomes" id="UP000051574">
    <property type="component" value="Unassembled WGS sequence"/>
</dbReference>
<evidence type="ECO:0000256" key="6">
    <source>
        <dbReference type="SAM" id="MobiDB-lite"/>
    </source>
</evidence>
<feature type="region of interest" description="Disordered" evidence="6">
    <location>
        <begin position="281"/>
        <end position="331"/>
    </location>
</feature>
<feature type="region of interest" description="Disordered" evidence="6">
    <location>
        <begin position="778"/>
        <end position="979"/>
    </location>
</feature>
<feature type="compositionally biased region" description="Basic and acidic residues" evidence="6">
    <location>
        <begin position="923"/>
        <end position="939"/>
    </location>
</feature>
<feature type="compositionally biased region" description="Basic and acidic residues" evidence="6">
    <location>
        <begin position="802"/>
        <end position="830"/>
    </location>
</feature>
<dbReference type="InterPro" id="IPR036770">
    <property type="entry name" value="Ankyrin_rpt-contain_sf"/>
</dbReference>
<dbReference type="Gene3D" id="1.25.40.20">
    <property type="entry name" value="Ankyrin repeat-containing domain"/>
    <property type="match status" value="3"/>
</dbReference>
<dbReference type="SUPFAM" id="SSF48403">
    <property type="entry name" value="Ankyrin repeat"/>
    <property type="match status" value="1"/>
</dbReference>
<dbReference type="FunFam" id="1.25.40.20:FF:000028">
    <property type="entry name" value="ankyrin repeat domain-containing protein 17 isoform X1"/>
    <property type="match status" value="1"/>
</dbReference>
<feature type="compositionally biased region" description="Basic and acidic residues" evidence="6">
    <location>
        <begin position="1013"/>
        <end position="1024"/>
    </location>
</feature>
<evidence type="ECO:0000313" key="9">
    <source>
        <dbReference type="Proteomes" id="UP000051574"/>
    </source>
</evidence>
<reference evidence="8 9" key="1">
    <citation type="submission" date="2015-09" db="EMBL/GenBank/DDBJ databases">
        <title>Draft genome of the scarab beetle Oryctes borbonicus.</title>
        <authorList>
            <person name="Meyer J.M."/>
            <person name="Markov G.V."/>
            <person name="Baskaran P."/>
            <person name="Herrmann M."/>
            <person name="Sommer R.J."/>
            <person name="Roedelsperger C."/>
        </authorList>
    </citation>
    <scope>NUCLEOTIDE SEQUENCE [LARGE SCALE GENOMIC DNA]</scope>
    <source>
        <strain evidence="8">OB123</strain>
        <tissue evidence="8">Whole animal</tissue>
    </source>
</reference>
<dbReference type="GO" id="GO:0005737">
    <property type="term" value="C:cytoplasm"/>
    <property type="evidence" value="ECO:0007669"/>
    <property type="project" value="TreeGrafter"/>
</dbReference>
<evidence type="ECO:0000313" key="8">
    <source>
        <dbReference type="EMBL" id="KRT80913.1"/>
    </source>
</evidence>
<dbReference type="SUPFAM" id="SSF54791">
    <property type="entry name" value="Eukaryotic type KH-domain (KH-domain type I)"/>
    <property type="match status" value="1"/>
</dbReference>
<keyword evidence="3" id="KW-0175">Coiled coil</keyword>